<dbReference type="Gramene" id="OBART01G34570.1">
    <property type="protein sequence ID" value="OBART01G34570.1"/>
    <property type="gene ID" value="OBART01G34570"/>
</dbReference>
<sequence length="81" mass="9064">MTDIVIKLKECLPAGTGEKQLVSRSYKQKDTMNSDMAREFQLLISGVSIESNEGTSNGTTELSYPFGRMKMAVPVLHIERR</sequence>
<dbReference type="HOGENOM" id="CLU_189444_0_0_1"/>
<dbReference type="Proteomes" id="UP000026960">
    <property type="component" value="Chromosome 1"/>
</dbReference>
<evidence type="ECO:0000313" key="2">
    <source>
        <dbReference type="Proteomes" id="UP000026960"/>
    </source>
</evidence>
<dbReference type="AlphaFoldDB" id="A0A0D3EVA0"/>
<reference evidence="1" key="1">
    <citation type="journal article" date="2009" name="Rice">
        <title>De Novo Next Generation Sequencing of Plant Genomes.</title>
        <authorList>
            <person name="Rounsley S."/>
            <person name="Marri P.R."/>
            <person name="Yu Y."/>
            <person name="He R."/>
            <person name="Sisneros N."/>
            <person name="Goicoechea J.L."/>
            <person name="Lee S.J."/>
            <person name="Angelova A."/>
            <person name="Kudrna D."/>
            <person name="Luo M."/>
            <person name="Affourtit J."/>
            <person name="Desany B."/>
            <person name="Knight J."/>
            <person name="Niazi F."/>
            <person name="Egholm M."/>
            <person name="Wing R.A."/>
        </authorList>
    </citation>
    <scope>NUCLEOTIDE SEQUENCE [LARGE SCALE GENOMIC DNA]</scope>
    <source>
        <strain evidence="1">cv. IRGC 105608</strain>
    </source>
</reference>
<protein>
    <submittedName>
        <fullName evidence="1">Uncharacterized protein</fullName>
    </submittedName>
</protein>
<accession>A0A0D3EVA0</accession>
<dbReference type="STRING" id="65489.A0A0D3EVA0"/>
<keyword evidence="2" id="KW-1185">Reference proteome</keyword>
<reference evidence="1" key="2">
    <citation type="submission" date="2015-03" db="UniProtKB">
        <authorList>
            <consortium name="EnsemblPlants"/>
        </authorList>
    </citation>
    <scope>IDENTIFICATION</scope>
</reference>
<name>A0A0D3EVA0_9ORYZ</name>
<proteinExistence type="predicted"/>
<organism evidence="1">
    <name type="scientific">Oryza barthii</name>
    <dbReference type="NCBI Taxonomy" id="65489"/>
    <lineage>
        <taxon>Eukaryota</taxon>
        <taxon>Viridiplantae</taxon>
        <taxon>Streptophyta</taxon>
        <taxon>Embryophyta</taxon>
        <taxon>Tracheophyta</taxon>
        <taxon>Spermatophyta</taxon>
        <taxon>Magnoliopsida</taxon>
        <taxon>Liliopsida</taxon>
        <taxon>Poales</taxon>
        <taxon>Poaceae</taxon>
        <taxon>BOP clade</taxon>
        <taxon>Oryzoideae</taxon>
        <taxon>Oryzeae</taxon>
        <taxon>Oryzinae</taxon>
        <taxon>Oryza</taxon>
    </lineage>
</organism>
<evidence type="ECO:0000313" key="1">
    <source>
        <dbReference type="EnsemblPlants" id="OBART01G34570.1"/>
    </source>
</evidence>
<dbReference type="EnsemblPlants" id="OBART01G34570.1">
    <property type="protein sequence ID" value="OBART01G34570.1"/>
    <property type="gene ID" value="OBART01G34570"/>
</dbReference>
<dbReference type="PaxDb" id="65489-OBART01G34570.1"/>